<dbReference type="Gene3D" id="3.10.250.10">
    <property type="entry name" value="SRCR-like domain"/>
    <property type="match status" value="1"/>
</dbReference>
<dbReference type="Proteomes" id="UP001164746">
    <property type="component" value="Chromosome 6"/>
</dbReference>
<dbReference type="InterPro" id="IPR036772">
    <property type="entry name" value="SRCR-like_dom_sf"/>
</dbReference>
<evidence type="ECO:0000259" key="3">
    <source>
        <dbReference type="PROSITE" id="PS50060"/>
    </source>
</evidence>
<evidence type="ECO:0000259" key="4">
    <source>
        <dbReference type="PROSITE" id="PS50287"/>
    </source>
</evidence>
<dbReference type="PANTHER" id="PTHR48071">
    <property type="entry name" value="SRCR DOMAIN-CONTAINING PROTEIN"/>
    <property type="match status" value="1"/>
</dbReference>
<dbReference type="PRINTS" id="PR00258">
    <property type="entry name" value="SPERACTRCPTR"/>
</dbReference>
<dbReference type="Gene3D" id="2.60.120.200">
    <property type="match status" value="1"/>
</dbReference>
<evidence type="ECO:0000256" key="1">
    <source>
        <dbReference type="ARBA" id="ARBA00023157"/>
    </source>
</evidence>
<dbReference type="InterPro" id="IPR000998">
    <property type="entry name" value="MAM_dom"/>
</dbReference>
<organism evidence="5 6">
    <name type="scientific">Mya arenaria</name>
    <name type="common">Soft-shell clam</name>
    <dbReference type="NCBI Taxonomy" id="6604"/>
    <lineage>
        <taxon>Eukaryota</taxon>
        <taxon>Metazoa</taxon>
        <taxon>Spiralia</taxon>
        <taxon>Lophotrochozoa</taxon>
        <taxon>Mollusca</taxon>
        <taxon>Bivalvia</taxon>
        <taxon>Autobranchia</taxon>
        <taxon>Heteroconchia</taxon>
        <taxon>Euheterodonta</taxon>
        <taxon>Imparidentia</taxon>
        <taxon>Neoheterodontei</taxon>
        <taxon>Myida</taxon>
        <taxon>Myoidea</taxon>
        <taxon>Myidae</taxon>
        <taxon>Mya</taxon>
    </lineage>
</organism>
<proteinExistence type="predicted"/>
<accession>A0ABY7EG42</accession>
<name>A0ABY7EG42_MYAAR</name>
<evidence type="ECO:0000313" key="5">
    <source>
        <dbReference type="EMBL" id="WAR07628.1"/>
    </source>
</evidence>
<protein>
    <submittedName>
        <fullName evidence="5">SRCRL-like protein</fullName>
    </submittedName>
</protein>
<gene>
    <name evidence="5" type="ORF">MAR_017586</name>
</gene>
<keyword evidence="1 2" id="KW-1015">Disulfide bond</keyword>
<sequence length="511" mass="57187">MIHCALHVNRQLFTGVTEYKRLAPPDICSFEAGTCGWRNVLEEDDIDWSFGDCSHFIHTNMNENGIGTSVSQQQNTTDNCAYIESFGPHSAGHRAMLRQALMIKTPVVISFQAFINTDAGNFRVFLHTSDKYHLFWKSNKMKRDTWVYQQINVFGIESPFWVTFDAERAFSQDVNNNKVAVDDIAVNHINFIQNIQLVDGPTPMSGRVEVLINSRWGTVCVDPADIFFAAVVCRMLGFVTNNAQTLNLTVYQRGFEAQPIWLIGVTCNGSESRLEECGRSDVLNACTHSEDVGVSCNNETVTTATTATTASLRGDILGNHTNNKTLIIVCSSIAAGMFSISLCCCGFCWYRYKICSKVTTGQQISETQYNVETNANTIITTNPLQSDGTHPKPDDPPPPYSEICFLPSNDGYTMQVHYQLLSEPPSYDYVMASPRNYNTQNEGQLITMVSSRPACGSYRGREEIKHIGFPILAGISCVKKRSFHSWKTKLKIALNTDRSSLYIRERSEAHQ</sequence>
<dbReference type="Pfam" id="PF00629">
    <property type="entry name" value="MAM"/>
    <property type="match status" value="1"/>
</dbReference>
<dbReference type="EMBL" id="CP111017">
    <property type="protein sequence ID" value="WAR07628.1"/>
    <property type="molecule type" value="Genomic_DNA"/>
</dbReference>
<dbReference type="SUPFAM" id="SSF56487">
    <property type="entry name" value="SRCR-like"/>
    <property type="match status" value="1"/>
</dbReference>
<feature type="domain" description="MAM" evidence="3">
    <location>
        <begin position="26"/>
        <end position="186"/>
    </location>
</feature>
<dbReference type="PROSITE" id="PS50287">
    <property type="entry name" value="SRCR_2"/>
    <property type="match status" value="1"/>
</dbReference>
<dbReference type="PANTHER" id="PTHR48071:SF18">
    <property type="entry name" value="DELETED IN MALIGNANT BRAIN TUMORS 1 PROTEIN-RELATED"/>
    <property type="match status" value="1"/>
</dbReference>
<keyword evidence="6" id="KW-1185">Reference proteome</keyword>
<feature type="domain" description="SRCR" evidence="4">
    <location>
        <begin position="195"/>
        <end position="297"/>
    </location>
</feature>
<evidence type="ECO:0000256" key="2">
    <source>
        <dbReference type="PROSITE-ProRule" id="PRU00196"/>
    </source>
</evidence>
<comment type="caution">
    <text evidence="2">Lacks conserved residue(s) required for the propagation of feature annotation.</text>
</comment>
<dbReference type="Pfam" id="PF00530">
    <property type="entry name" value="SRCR"/>
    <property type="match status" value="1"/>
</dbReference>
<dbReference type="SMART" id="SM00202">
    <property type="entry name" value="SR"/>
    <property type="match status" value="1"/>
</dbReference>
<dbReference type="PROSITE" id="PS50060">
    <property type="entry name" value="MAM_2"/>
    <property type="match status" value="1"/>
</dbReference>
<evidence type="ECO:0000313" key="6">
    <source>
        <dbReference type="Proteomes" id="UP001164746"/>
    </source>
</evidence>
<feature type="disulfide bond" evidence="2">
    <location>
        <begin position="267"/>
        <end position="277"/>
    </location>
</feature>
<dbReference type="InterPro" id="IPR001190">
    <property type="entry name" value="SRCR"/>
</dbReference>
<reference evidence="5" key="1">
    <citation type="submission" date="2022-11" db="EMBL/GenBank/DDBJ databases">
        <title>Centuries of genome instability and evolution in soft-shell clam transmissible cancer (bioRxiv).</title>
        <authorList>
            <person name="Hart S.F.M."/>
            <person name="Yonemitsu M.A."/>
            <person name="Giersch R.M."/>
            <person name="Beal B.F."/>
            <person name="Arriagada G."/>
            <person name="Davis B.W."/>
            <person name="Ostrander E.A."/>
            <person name="Goff S.P."/>
            <person name="Metzger M.J."/>
        </authorList>
    </citation>
    <scope>NUCLEOTIDE SEQUENCE</scope>
    <source>
        <strain evidence="5">MELC-2E11</strain>
        <tissue evidence="5">Siphon/mantle</tissue>
    </source>
</reference>